<dbReference type="GO" id="GO:0005524">
    <property type="term" value="F:ATP binding"/>
    <property type="evidence" value="ECO:0007669"/>
    <property type="project" value="UniProtKB-KW"/>
</dbReference>
<keyword evidence="4" id="KW-1185">Reference proteome</keyword>
<proteinExistence type="predicted"/>
<dbReference type="InterPro" id="IPR041682">
    <property type="entry name" value="AAA_14"/>
</dbReference>
<dbReference type="RefSeq" id="WP_166321971.1">
    <property type="nucleotide sequence ID" value="NZ_CP049934.1"/>
</dbReference>
<protein>
    <submittedName>
        <fullName evidence="3">ATP-binding protein</fullName>
    </submittedName>
</protein>
<dbReference type="KEGG" id="lins:G7067_03340"/>
<dbReference type="EMBL" id="CP049934">
    <property type="protein sequence ID" value="QIM15668.1"/>
    <property type="molecule type" value="Genomic_DNA"/>
</dbReference>
<dbReference type="PANTHER" id="PTHR43566">
    <property type="entry name" value="CONSERVED PROTEIN"/>
    <property type="match status" value="1"/>
</dbReference>
<sequence>MGGSWQRIVDDAVRVDLRTFGVLVLEGPRASGKTETGLQYANSSVRLDSDPALVALAETTPTLVLEGGTPRLVDEWQLAPLLWNAARHTIDERGTPGQFIFAGSATPSDDHTRHSGAGRFGRLLVHPMSLSESRESTGHVRLSALMQGETPAGLGGLDVPGYSHAIARGGWPALVTNPKRDPVRYLQSYLDDVARVDLRGLGLRFDPARVSALLRAIARNVAGERTATKLAVEADISAQSSRQYIDALTRVFVVEELPAWSTHLRSNVRMRVQPKWHFVDPSLTVAALDGDEQRLLQDLNLFGFLFESLCIRDLRVYSQALGGRVYHYRDSSGLEVDAIVELRDGTWSAFEVKMGGSQAIEQAASNLKKLKSKVASNRQRELGSLTVLTAGNTSYAREDGVNVVSLGHLTE</sequence>
<dbReference type="AlphaFoldDB" id="A0A6G8FH23"/>
<keyword evidence="3" id="KW-0067">ATP-binding</keyword>
<dbReference type="InterPro" id="IPR025420">
    <property type="entry name" value="DUF4143"/>
</dbReference>
<dbReference type="PANTHER" id="PTHR43566:SF2">
    <property type="entry name" value="DUF4143 DOMAIN-CONTAINING PROTEIN"/>
    <property type="match status" value="1"/>
</dbReference>
<accession>A0A6G8FH23</accession>
<dbReference type="Pfam" id="PF13173">
    <property type="entry name" value="AAA_14"/>
    <property type="match status" value="1"/>
</dbReference>
<keyword evidence="3" id="KW-0547">Nucleotide-binding</keyword>
<organism evidence="3 4">
    <name type="scientific">Leucobacter insecticola</name>
    <dbReference type="NCBI Taxonomy" id="2714934"/>
    <lineage>
        <taxon>Bacteria</taxon>
        <taxon>Bacillati</taxon>
        <taxon>Actinomycetota</taxon>
        <taxon>Actinomycetes</taxon>
        <taxon>Micrococcales</taxon>
        <taxon>Microbacteriaceae</taxon>
        <taxon>Leucobacter</taxon>
    </lineage>
</organism>
<dbReference type="Proteomes" id="UP000501387">
    <property type="component" value="Chromosome"/>
</dbReference>
<name>A0A6G8FH23_9MICO</name>
<evidence type="ECO:0000313" key="3">
    <source>
        <dbReference type="EMBL" id="QIM15668.1"/>
    </source>
</evidence>
<evidence type="ECO:0000259" key="1">
    <source>
        <dbReference type="Pfam" id="PF13173"/>
    </source>
</evidence>
<gene>
    <name evidence="3" type="ORF">G7067_03340</name>
</gene>
<evidence type="ECO:0000259" key="2">
    <source>
        <dbReference type="Pfam" id="PF13635"/>
    </source>
</evidence>
<feature type="domain" description="DUF4143" evidence="2">
    <location>
        <begin position="197"/>
        <end position="354"/>
    </location>
</feature>
<feature type="domain" description="AAA" evidence="1">
    <location>
        <begin position="21"/>
        <end position="132"/>
    </location>
</feature>
<evidence type="ECO:0000313" key="4">
    <source>
        <dbReference type="Proteomes" id="UP000501387"/>
    </source>
</evidence>
<reference evidence="3 4" key="1">
    <citation type="submission" date="2020-03" db="EMBL/GenBank/DDBJ databases">
        <title>Leucobacter sp. nov., isolated from beetles.</title>
        <authorList>
            <person name="Hyun D.-W."/>
            <person name="Bae J.-W."/>
        </authorList>
    </citation>
    <scope>NUCLEOTIDE SEQUENCE [LARGE SCALE GENOMIC DNA]</scope>
    <source>
        <strain evidence="3 4">HDW9B</strain>
    </source>
</reference>
<dbReference type="Pfam" id="PF13635">
    <property type="entry name" value="DUF4143"/>
    <property type="match status" value="1"/>
</dbReference>